<protein>
    <submittedName>
        <fullName evidence="1">Uncharacterized protein</fullName>
    </submittedName>
</protein>
<comment type="caution">
    <text evidence="1">The sequence shown here is derived from an EMBL/GenBank/DDBJ whole genome shotgun (WGS) entry which is preliminary data.</text>
</comment>
<dbReference type="STRING" id="280332.CQ12_04835"/>
<evidence type="ECO:0000313" key="1">
    <source>
        <dbReference type="EMBL" id="KRQ94843.1"/>
    </source>
</evidence>
<dbReference type="EMBL" id="LLXZ01000215">
    <property type="protein sequence ID" value="KRQ94843.1"/>
    <property type="molecule type" value="Genomic_DNA"/>
</dbReference>
<dbReference type="OrthoDB" id="3034735at2"/>
<gene>
    <name evidence="1" type="ORF">CQ12_04835</name>
</gene>
<keyword evidence="2" id="KW-1185">Reference proteome</keyword>
<sequence length="219" mass="23798">MQGAGYLAIWSDLAPQDETDWAHWITREHAAERVGINGFLACRIFRALGAAVNRYFILYELEDERVVGGPDYLARLNAPTPWSQRIMPRLGNFARGGGRIAASAGTGQGGIVAPLRLDAAPSWDAAAVVAELARLDRIIAARVLLTDIAQTSIKTREKGMRANDGSFAALLLVEGLDEPAVRDALVHLRKILPAEEHGAIDTLPLYRLAFSLPKRLLPG</sequence>
<reference evidence="1 2" key="1">
    <citation type="submission" date="2014-03" db="EMBL/GenBank/DDBJ databases">
        <title>Bradyrhizobium valentinum sp. nov., isolated from effective nodules of Lupinus mariae-josephae, a lupine endemic of basic-lime soils in Eastern Spain.</title>
        <authorList>
            <person name="Duran D."/>
            <person name="Rey L."/>
            <person name="Navarro A."/>
            <person name="Busquets A."/>
            <person name="Imperial J."/>
            <person name="Ruiz-Argueso T."/>
        </authorList>
    </citation>
    <scope>NUCLEOTIDE SEQUENCE [LARGE SCALE GENOMIC DNA]</scope>
    <source>
        <strain evidence="1 2">PAC68</strain>
    </source>
</reference>
<dbReference type="AlphaFoldDB" id="A0A0R3KGX9"/>
<dbReference type="RefSeq" id="WP_057840314.1">
    <property type="nucleotide sequence ID" value="NZ_LLXZ01000215.1"/>
</dbReference>
<organism evidence="1 2">
    <name type="scientific">Bradyrhizobium jicamae</name>
    <dbReference type="NCBI Taxonomy" id="280332"/>
    <lineage>
        <taxon>Bacteria</taxon>
        <taxon>Pseudomonadati</taxon>
        <taxon>Pseudomonadota</taxon>
        <taxon>Alphaproteobacteria</taxon>
        <taxon>Hyphomicrobiales</taxon>
        <taxon>Nitrobacteraceae</taxon>
        <taxon>Bradyrhizobium</taxon>
    </lineage>
</organism>
<name>A0A0R3KGX9_9BRAD</name>
<accession>A0A0R3KGX9</accession>
<dbReference type="Proteomes" id="UP000050863">
    <property type="component" value="Unassembled WGS sequence"/>
</dbReference>
<evidence type="ECO:0000313" key="2">
    <source>
        <dbReference type="Proteomes" id="UP000050863"/>
    </source>
</evidence>
<proteinExistence type="predicted"/>